<evidence type="ECO:0000313" key="2">
    <source>
        <dbReference type="Proteomes" id="UP000295357"/>
    </source>
</evidence>
<organism evidence="1 2">
    <name type="scientific">Roseateles asaccharophilus</name>
    <dbReference type="NCBI Taxonomy" id="582607"/>
    <lineage>
        <taxon>Bacteria</taxon>
        <taxon>Pseudomonadati</taxon>
        <taxon>Pseudomonadota</taxon>
        <taxon>Betaproteobacteria</taxon>
        <taxon>Burkholderiales</taxon>
        <taxon>Sphaerotilaceae</taxon>
        <taxon>Roseateles</taxon>
    </lineage>
</organism>
<accession>A0A4R6MWE8</accession>
<dbReference type="EMBL" id="SNXE01000008">
    <property type="protein sequence ID" value="TDP06557.1"/>
    <property type="molecule type" value="Genomic_DNA"/>
</dbReference>
<reference evidence="1 2" key="1">
    <citation type="submission" date="2019-03" db="EMBL/GenBank/DDBJ databases">
        <title>Genomic Encyclopedia of Type Strains, Phase IV (KMG-IV): sequencing the most valuable type-strain genomes for metagenomic binning, comparative biology and taxonomic classification.</title>
        <authorList>
            <person name="Goeker M."/>
        </authorList>
    </citation>
    <scope>NUCLEOTIDE SEQUENCE [LARGE SCALE GENOMIC DNA]</scope>
    <source>
        <strain evidence="1 2">DSM 25082</strain>
    </source>
</reference>
<dbReference type="Proteomes" id="UP000295357">
    <property type="component" value="Unassembled WGS sequence"/>
</dbReference>
<protein>
    <submittedName>
        <fullName evidence="1">Uncharacterized protein</fullName>
    </submittedName>
</protein>
<sequence length="50" mass="5741">MVTKSTEPWGIYFGVPARRIRGRKRDLLELEERYLQIDAEARTTNMSGGA</sequence>
<name>A0A4R6MWE8_9BURK</name>
<dbReference type="Gene3D" id="2.160.10.10">
    <property type="entry name" value="Hexapeptide repeat proteins"/>
    <property type="match status" value="1"/>
</dbReference>
<evidence type="ECO:0000313" key="1">
    <source>
        <dbReference type="EMBL" id="TDP06557.1"/>
    </source>
</evidence>
<keyword evidence="2" id="KW-1185">Reference proteome</keyword>
<dbReference type="SUPFAM" id="SSF51161">
    <property type="entry name" value="Trimeric LpxA-like enzymes"/>
    <property type="match status" value="1"/>
</dbReference>
<dbReference type="AlphaFoldDB" id="A0A4R6MWE8"/>
<gene>
    <name evidence="1" type="ORF">DFR39_10825</name>
</gene>
<dbReference type="InterPro" id="IPR011004">
    <property type="entry name" value="Trimer_LpxA-like_sf"/>
</dbReference>
<comment type="caution">
    <text evidence="1">The sequence shown here is derived from an EMBL/GenBank/DDBJ whole genome shotgun (WGS) entry which is preliminary data.</text>
</comment>
<proteinExistence type="predicted"/>